<name>A0A918WFV4_9RHOB</name>
<dbReference type="EMBL" id="BMYJ01000002">
    <property type="protein sequence ID" value="GHC47532.1"/>
    <property type="molecule type" value="Genomic_DNA"/>
</dbReference>
<reference evidence="1" key="1">
    <citation type="journal article" date="2014" name="Int. J. Syst. Evol. Microbiol.">
        <title>Complete genome sequence of Corynebacterium casei LMG S-19264T (=DSM 44701T), isolated from a smear-ripened cheese.</title>
        <authorList>
            <consortium name="US DOE Joint Genome Institute (JGI-PGF)"/>
            <person name="Walter F."/>
            <person name="Albersmeier A."/>
            <person name="Kalinowski J."/>
            <person name="Ruckert C."/>
        </authorList>
    </citation>
    <scope>NUCLEOTIDE SEQUENCE</scope>
    <source>
        <strain evidence="1">KCTC 23310</strain>
    </source>
</reference>
<accession>A0A918WFV4</accession>
<dbReference type="AlphaFoldDB" id="A0A918WFV4"/>
<gene>
    <name evidence="1" type="ORF">GCM10007315_06680</name>
</gene>
<evidence type="ECO:0000313" key="1">
    <source>
        <dbReference type="EMBL" id="GHC47532.1"/>
    </source>
</evidence>
<evidence type="ECO:0000313" key="2">
    <source>
        <dbReference type="Proteomes" id="UP000638981"/>
    </source>
</evidence>
<organism evidence="1 2">
    <name type="scientific">Neogemmobacter tilapiae</name>
    <dbReference type="NCBI Taxonomy" id="875041"/>
    <lineage>
        <taxon>Bacteria</taxon>
        <taxon>Pseudomonadati</taxon>
        <taxon>Pseudomonadota</taxon>
        <taxon>Alphaproteobacteria</taxon>
        <taxon>Rhodobacterales</taxon>
        <taxon>Paracoccaceae</taxon>
        <taxon>Neogemmobacter</taxon>
    </lineage>
</organism>
<sequence>MGIVGTAADQIFGHVKLDAPLGPEPADDLFHLGHDFRADAVAGEDKKGRICHGNAPVLADGTGLAKDGPGVKGWRVGSRGFSRVKFRLIYCY</sequence>
<keyword evidence="2" id="KW-1185">Reference proteome</keyword>
<reference evidence="1" key="2">
    <citation type="submission" date="2020-09" db="EMBL/GenBank/DDBJ databases">
        <authorList>
            <person name="Sun Q."/>
            <person name="Kim S."/>
        </authorList>
    </citation>
    <scope>NUCLEOTIDE SEQUENCE</scope>
    <source>
        <strain evidence="1">KCTC 23310</strain>
    </source>
</reference>
<proteinExistence type="predicted"/>
<comment type="caution">
    <text evidence="1">The sequence shown here is derived from an EMBL/GenBank/DDBJ whole genome shotgun (WGS) entry which is preliminary data.</text>
</comment>
<dbReference type="Proteomes" id="UP000638981">
    <property type="component" value="Unassembled WGS sequence"/>
</dbReference>
<protein>
    <submittedName>
        <fullName evidence="1">Uncharacterized protein</fullName>
    </submittedName>
</protein>